<evidence type="ECO:0000256" key="2">
    <source>
        <dbReference type="SAM" id="SignalP"/>
    </source>
</evidence>
<keyword evidence="4" id="KW-1185">Reference proteome</keyword>
<keyword evidence="1" id="KW-0472">Membrane</keyword>
<keyword evidence="2" id="KW-0732">Signal</keyword>
<evidence type="ECO:0000313" key="3">
    <source>
        <dbReference type="EMBL" id="KAF4120575.1"/>
    </source>
</evidence>
<dbReference type="RefSeq" id="XP_035319227.1">
    <property type="nucleotide sequence ID" value="XM_035464989.1"/>
</dbReference>
<feature type="transmembrane region" description="Helical" evidence="1">
    <location>
        <begin position="72"/>
        <end position="92"/>
    </location>
</feature>
<organism evidence="3 4">
    <name type="scientific">Geosmithia morbida</name>
    <dbReference type="NCBI Taxonomy" id="1094350"/>
    <lineage>
        <taxon>Eukaryota</taxon>
        <taxon>Fungi</taxon>
        <taxon>Dikarya</taxon>
        <taxon>Ascomycota</taxon>
        <taxon>Pezizomycotina</taxon>
        <taxon>Sordariomycetes</taxon>
        <taxon>Hypocreomycetidae</taxon>
        <taxon>Hypocreales</taxon>
        <taxon>Bionectriaceae</taxon>
        <taxon>Geosmithia</taxon>
    </lineage>
</organism>
<dbReference type="Proteomes" id="UP000749293">
    <property type="component" value="Unassembled WGS sequence"/>
</dbReference>
<dbReference type="OrthoDB" id="1523883at2759"/>
<keyword evidence="1" id="KW-0812">Transmembrane</keyword>
<accession>A0A9P5D287</accession>
<comment type="caution">
    <text evidence="3">The sequence shown here is derived from an EMBL/GenBank/DDBJ whole genome shotgun (WGS) entry which is preliminary data.</text>
</comment>
<gene>
    <name evidence="3" type="ORF">GMORB2_3013</name>
</gene>
<dbReference type="GeneID" id="55969241"/>
<feature type="transmembrane region" description="Helical" evidence="1">
    <location>
        <begin position="104"/>
        <end position="126"/>
    </location>
</feature>
<feature type="signal peptide" evidence="2">
    <location>
        <begin position="1"/>
        <end position="44"/>
    </location>
</feature>
<protein>
    <recommendedName>
        <fullName evidence="5">Integral membrane protein</fullName>
    </recommendedName>
</protein>
<dbReference type="EMBL" id="JAANYQ010000016">
    <property type="protein sequence ID" value="KAF4120575.1"/>
    <property type="molecule type" value="Genomic_DNA"/>
</dbReference>
<sequence length="195" mass="20635">MSPPSFSAARPLLLVAPLVSSTASLLFAWDQHLFLSLLAHPTIAEPVTAGPEPHAGTNALLPPYFRRFFRRGLGRVVTFLAVTTWSSLGAVHHFGPLLRSKGSLGWYVGAASLAVGHLLFVPAVAYPIKSISENEGGGVEVPVEDAAQKDAAGGGGLSNIDHLNRWLRVNLVRTLTTDTGAWICAVTAVTKTFTA</sequence>
<evidence type="ECO:0000256" key="1">
    <source>
        <dbReference type="SAM" id="Phobius"/>
    </source>
</evidence>
<name>A0A9P5D287_9HYPO</name>
<evidence type="ECO:0008006" key="5">
    <source>
        <dbReference type="Google" id="ProtNLM"/>
    </source>
</evidence>
<reference evidence="3" key="1">
    <citation type="submission" date="2020-03" db="EMBL/GenBank/DDBJ databases">
        <title>Site-based positive gene gene selection in Geosmithia morbida across the United States reveals a broad range of putative effectors and factors for local host and environmental adapation.</title>
        <authorList>
            <person name="Onufrak A."/>
            <person name="Murdoch R.W."/>
            <person name="Gazis R."/>
            <person name="Huff M."/>
            <person name="Staton M."/>
            <person name="Klingeman W."/>
            <person name="Hadziabdic D."/>
        </authorList>
    </citation>
    <scope>NUCLEOTIDE SEQUENCE</scope>
    <source>
        <strain evidence="3">1262</strain>
    </source>
</reference>
<proteinExistence type="predicted"/>
<keyword evidence="1" id="KW-1133">Transmembrane helix</keyword>
<dbReference type="AlphaFoldDB" id="A0A9P5D287"/>
<evidence type="ECO:0000313" key="4">
    <source>
        <dbReference type="Proteomes" id="UP000749293"/>
    </source>
</evidence>
<feature type="chain" id="PRO_5040449400" description="Integral membrane protein" evidence="2">
    <location>
        <begin position="45"/>
        <end position="195"/>
    </location>
</feature>